<protein>
    <submittedName>
        <fullName evidence="3">Uncharacterized protein</fullName>
    </submittedName>
</protein>
<dbReference type="AlphaFoldDB" id="A0A517P8K2"/>
<evidence type="ECO:0000313" key="3">
    <source>
        <dbReference type="EMBL" id="QDT15709.1"/>
    </source>
</evidence>
<evidence type="ECO:0000313" key="4">
    <source>
        <dbReference type="Proteomes" id="UP000318741"/>
    </source>
</evidence>
<feature type="compositionally biased region" description="Basic and acidic residues" evidence="1">
    <location>
        <begin position="16"/>
        <end position="25"/>
    </location>
</feature>
<feature type="transmembrane region" description="Helical" evidence="2">
    <location>
        <begin position="175"/>
        <end position="193"/>
    </location>
</feature>
<gene>
    <name evidence="3" type="ORF">CA12_17990</name>
</gene>
<evidence type="ECO:0000256" key="2">
    <source>
        <dbReference type="SAM" id="Phobius"/>
    </source>
</evidence>
<accession>A0A517P8K2</accession>
<feature type="transmembrane region" description="Helical" evidence="2">
    <location>
        <begin position="36"/>
        <end position="57"/>
    </location>
</feature>
<keyword evidence="4" id="KW-1185">Reference proteome</keyword>
<reference evidence="3 4" key="1">
    <citation type="submission" date="2019-02" db="EMBL/GenBank/DDBJ databases">
        <title>Deep-cultivation of Planctomycetes and their phenomic and genomic characterization uncovers novel biology.</title>
        <authorList>
            <person name="Wiegand S."/>
            <person name="Jogler M."/>
            <person name="Boedeker C."/>
            <person name="Pinto D."/>
            <person name="Vollmers J."/>
            <person name="Rivas-Marin E."/>
            <person name="Kohn T."/>
            <person name="Peeters S.H."/>
            <person name="Heuer A."/>
            <person name="Rast P."/>
            <person name="Oberbeckmann S."/>
            <person name="Bunk B."/>
            <person name="Jeske O."/>
            <person name="Meyerdierks A."/>
            <person name="Storesund J.E."/>
            <person name="Kallscheuer N."/>
            <person name="Luecker S."/>
            <person name="Lage O.M."/>
            <person name="Pohl T."/>
            <person name="Merkel B.J."/>
            <person name="Hornburger P."/>
            <person name="Mueller R.-W."/>
            <person name="Bruemmer F."/>
            <person name="Labrenz M."/>
            <person name="Spormann A.M."/>
            <person name="Op den Camp H."/>
            <person name="Overmann J."/>
            <person name="Amann R."/>
            <person name="Jetten M.S.M."/>
            <person name="Mascher T."/>
            <person name="Medema M.H."/>
            <person name="Devos D.P."/>
            <person name="Kaster A.-K."/>
            <person name="Ovreas L."/>
            <person name="Rohde M."/>
            <person name="Galperin M.Y."/>
            <person name="Jogler C."/>
        </authorList>
    </citation>
    <scope>NUCLEOTIDE SEQUENCE [LARGE SCALE GENOMIC DNA]</scope>
    <source>
        <strain evidence="3 4">CA12</strain>
    </source>
</reference>
<feature type="transmembrane region" description="Helical" evidence="2">
    <location>
        <begin position="135"/>
        <end position="154"/>
    </location>
</feature>
<name>A0A517P8K2_9PLAN</name>
<keyword evidence="2" id="KW-0472">Membrane</keyword>
<keyword evidence="2" id="KW-0812">Transmembrane</keyword>
<feature type="transmembrane region" description="Helical" evidence="2">
    <location>
        <begin position="237"/>
        <end position="257"/>
    </location>
</feature>
<feature type="region of interest" description="Disordered" evidence="1">
    <location>
        <begin position="1"/>
        <end position="26"/>
    </location>
</feature>
<organism evidence="3 4">
    <name type="scientific">Alienimonas californiensis</name>
    <dbReference type="NCBI Taxonomy" id="2527989"/>
    <lineage>
        <taxon>Bacteria</taxon>
        <taxon>Pseudomonadati</taxon>
        <taxon>Planctomycetota</taxon>
        <taxon>Planctomycetia</taxon>
        <taxon>Planctomycetales</taxon>
        <taxon>Planctomycetaceae</taxon>
        <taxon>Alienimonas</taxon>
    </lineage>
</organism>
<dbReference type="EMBL" id="CP036265">
    <property type="protein sequence ID" value="QDT15709.1"/>
    <property type="molecule type" value="Genomic_DNA"/>
</dbReference>
<dbReference type="KEGG" id="acaf:CA12_17990"/>
<proteinExistence type="predicted"/>
<keyword evidence="2" id="KW-1133">Transmembrane helix</keyword>
<evidence type="ECO:0000256" key="1">
    <source>
        <dbReference type="SAM" id="MobiDB-lite"/>
    </source>
</evidence>
<dbReference type="Proteomes" id="UP000318741">
    <property type="component" value="Chromosome"/>
</dbReference>
<sequence>MSRPAPTHVPSDMDPADPHADDDRPLTPFARLRRPAFVLAEGVAVVLAAIAVTLILLPGLGGADATAAVTAGRPGDHALSRFLTLVRVEHGLPTSGLGGARLWEYEDGLIGVRLASLRGSPFGDRHGTRTTAATVPVWLLLGAGLAIGAVRLWWTYHTAPRPPGPSPRRRLAVRIGRAWLWSAALLGAALVVAPHPDHSGWAAGLWVENWRDPLAAERTPRVFWGADAIDEFTVLPWRWLLAAPALGTAAVFALFVGSSCPATGEESHDAPPAGG</sequence>